<evidence type="ECO:0000256" key="3">
    <source>
        <dbReference type="ARBA" id="ARBA00022679"/>
    </source>
</evidence>
<dbReference type="InterPro" id="IPR036477">
    <property type="entry name" value="Formyl_transf_N_sf"/>
</dbReference>
<dbReference type="EC" id="2.1.2.9" evidence="2 5"/>
<evidence type="ECO:0000256" key="1">
    <source>
        <dbReference type="ARBA" id="ARBA00010699"/>
    </source>
</evidence>
<dbReference type="InterPro" id="IPR041711">
    <property type="entry name" value="Met-tRNA-FMT_N"/>
</dbReference>
<dbReference type="AlphaFoldDB" id="A0A6J4I243"/>
<organism evidence="9">
    <name type="scientific">uncultured Acidimicrobiales bacterium</name>
    <dbReference type="NCBI Taxonomy" id="310071"/>
    <lineage>
        <taxon>Bacteria</taxon>
        <taxon>Bacillati</taxon>
        <taxon>Actinomycetota</taxon>
        <taxon>Acidimicrobiia</taxon>
        <taxon>Acidimicrobiales</taxon>
        <taxon>environmental samples</taxon>
    </lineage>
</organism>
<evidence type="ECO:0000256" key="5">
    <source>
        <dbReference type="HAMAP-Rule" id="MF_00182"/>
    </source>
</evidence>
<dbReference type="CDD" id="cd08646">
    <property type="entry name" value="FMT_core_Met-tRNA-FMT_N"/>
    <property type="match status" value="1"/>
</dbReference>
<dbReference type="HAMAP" id="MF_00182">
    <property type="entry name" value="Formyl_trans"/>
    <property type="match status" value="1"/>
</dbReference>
<keyword evidence="4 5" id="KW-0648">Protein biosynthesis</keyword>
<dbReference type="GO" id="GO:0005829">
    <property type="term" value="C:cytosol"/>
    <property type="evidence" value="ECO:0007669"/>
    <property type="project" value="TreeGrafter"/>
</dbReference>
<evidence type="ECO:0000256" key="2">
    <source>
        <dbReference type="ARBA" id="ARBA00012261"/>
    </source>
</evidence>
<dbReference type="SUPFAM" id="SSF50486">
    <property type="entry name" value="FMT C-terminal domain-like"/>
    <property type="match status" value="1"/>
</dbReference>
<name>A0A6J4I243_9ACTN</name>
<dbReference type="Gene3D" id="3.40.50.12230">
    <property type="match status" value="1"/>
</dbReference>
<keyword evidence="3 5" id="KW-0808">Transferase</keyword>
<gene>
    <name evidence="5" type="primary">fmt</name>
    <name evidence="9" type="ORF">AVDCRST_MAG20-1585</name>
</gene>
<comment type="catalytic activity">
    <reaction evidence="5">
        <text>L-methionyl-tRNA(fMet) + (6R)-10-formyltetrahydrofolate = N-formyl-L-methionyl-tRNA(fMet) + (6S)-5,6,7,8-tetrahydrofolate + H(+)</text>
        <dbReference type="Rhea" id="RHEA:24380"/>
        <dbReference type="Rhea" id="RHEA-COMP:9952"/>
        <dbReference type="Rhea" id="RHEA-COMP:9953"/>
        <dbReference type="ChEBI" id="CHEBI:15378"/>
        <dbReference type="ChEBI" id="CHEBI:57453"/>
        <dbReference type="ChEBI" id="CHEBI:78530"/>
        <dbReference type="ChEBI" id="CHEBI:78844"/>
        <dbReference type="ChEBI" id="CHEBI:195366"/>
        <dbReference type="EC" id="2.1.2.9"/>
    </reaction>
</comment>
<dbReference type="InterPro" id="IPR005794">
    <property type="entry name" value="Fmt"/>
</dbReference>
<evidence type="ECO:0000256" key="6">
    <source>
        <dbReference type="SAM" id="MobiDB-lite"/>
    </source>
</evidence>
<dbReference type="EMBL" id="CADCSY010000071">
    <property type="protein sequence ID" value="CAA9238030.1"/>
    <property type="molecule type" value="Genomic_DNA"/>
</dbReference>
<dbReference type="Pfam" id="PF02911">
    <property type="entry name" value="Formyl_trans_C"/>
    <property type="match status" value="1"/>
</dbReference>
<reference evidence="9" key="1">
    <citation type="submission" date="2020-02" db="EMBL/GenBank/DDBJ databases">
        <authorList>
            <person name="Meier V. D."/>
        </authorList>
    </citation>
    <scope>NUCLEOTIDE SEQUENCE</scope>
    <source>
        <strain evidence="9">AVDCRST_MAG20</strain>
    </source>
</reference>
<evidence type="ECO:0000259" key="8">
    <source>
        <dbReference type="Pfam" id="PF02911"/>
    </source>
</evidence>
<evidence type="ECO:0000313" key="9">
    <source>
        <dbReference type="EMBL" id="CAA9238030.1"/>
    </source>
</evidence>
<protein>
    <recommendedName>
        <fullName evidence="2 5">Methionyl-tRNA formyltransferase</fullName>
        <ecNumber evidence="2 5">2.1.2.9</ecNumber>
    </recommendedName>
</protein>
<feature type="binding site" evidence="5">
    <location>
        <begin position="114"/>
        <end position="117"/>
    </location>
    <ligand>
        <name>(6S)-5,6,7,8-tetrahydrofolate</name>
        <dbReference type="ChEBI" id="CHEBI:57453"/>
    </ligand>
</feature>
<dbReference type="InterPro" id="IPR002376">
    <property type="entry name" value="Formyl_transf_N"/>
</dbReference>
<dbReference type="InterPro" id="IPR044135">
    <property type="entry name" value="Met-tRNA-FMT_C"/>
</dbReference>
<feature type="domain" description="Formyl transferase N-terminal" evidence="7">
    <location>
        <begin position="36"/>
        <end position="183"/>
    </location>
</feature>
<dbReference type="CDD" id="cd08704">
    <property type="entry name" value="Met_tRNA_FMT_C"/>
    <property type="match status" value="1"/>
</dbReference>
<accession>A0A6J4I243</accession>
<proteinExistence type="inferred from homology"/>
<evidence type="ECO:0000256" key="4">
    <source>
        <dbReference type="ARBA" id="ARBA00022917"/>
    </source>
</evidence>
<comment type="function">
    <text evidence="5">Attaches a formyl group to the free amino group of methionyl-tRNA(fMet). The formyl group appears to play a dual role in the initiator identity of N-formylmethionyl-tRNA by promoting its recognition by IF2 and preventing the misappropriation of this tRNA by the elongation apparatus.</text>
</comment>
<dbReference type="PANTHER" id="PTHR11138:SF5">
    <property type="entry name" value="METHIONYL-TRNA FORMYLTRANSFERASE, MITOCHONDRIAL"/>
    <property type="match status" value="1"/>
</dbReference>
<dbReference type="InterPro" id="IPR011034">
    <property type="entry name" value="Formyl_transferase-like_C_sf"/>
</dbReference>
<dbReference type="SUPFAM" id="SSF53328">
    <property type="entry name" value="Formyltransferase"/>
    <property type="match status" value="1"/>
</dbReference>
<feature type="region of interest" description="Disordered" evidence="6">
    <location>
        <begin position="278"/>
        <end position="304"/>
    </location>
</feature>
<dbReference type="GO" id="GO:0004479">
    <property type="term" value="F:methionyl-tRNA formyltransferase activity"/>
    <property type="evidence" value="ECO:0007669"/>
    <property type="project" value="UniProtKB-UniRule"/>
</dbReference>
<dbReference type="InterPro" id="IPR005793">
    <property type="entry name" value="Formyl_trans_C"/>
</dbReference>
<dbReference type="Pfam" id="PF00551">
    <property type="entry name" value="Formyl_trans_N"/>
    <property type="match status" value="1"/>
</dbReference>
<sequence>MPVSTGAPAPAPRHPTRLAYLGTPAAGVPPLRALVEAGFDVALVVSQPDRRRGRGGATTPSPVKAAALELGLPVTDRTADVVDAGADLGVVVAYGRLIKPALLAALPFVNLHFSLLPRWRGAAPVERALLAGDTETGVCLMQLEEGLDTGPVFAREVVPIGAEQTADELRDQLVTVGTSLLVAQLTGGLGVPVPQEGEVTHAAKVDPAELELRWDRGADELHRLVRLGRAWTTFRRRRLKVLRAALVPDAPPGVPGSFGDDGLTVAAGSGALRLLEVQPEGKAPQPAGAWRNGARPGPADRLGT</sequence>
<feature type="domain" description="Formyl transferase C-terminal" evidence="8">
    <location>
        <begin position="204"/>
        <end position="294"/>
    </location>
</feature>
<dbReference type="PANTHER" id="PTHR11138">
    <property type="entry name" value="METHIONYL-TRNA FORMYLTRANSFERASE"/>
    <property type="match status" value="1"/>
</dbReference>
<evidence type="ECO:0000259" key="7">
    <source>
        <dbReference type="Pfam" id="PF00551"/>
    </source>
</evidence>
<comment type="similarity">
    <text evidence="1 5">Belongs to the Fmt family.</text>
</comment>